<evidence type="ECO:0000313" key="2">
    <source>
        <dbReference type="Proteomes" id="UP000030635"/>
    </source>
</evidence>
<gene>
    <name evidence="1" type="ORF">U729_169</name>
</gene>
<protein>
    <submittedName>
        <fullName evidence="1">Uncharacterized protein</fullName>
    </submittedName>
</protein>
<evidence type="ECO:0000313" key="1">
    <source>
        <dbReference type="EMBL" id="AIY83204.1"/>
    </source>
</evidence>
<dbReference type="eggNOG" id="ENOG5030GH5">
    <property type="taxonomic scope" value="Bacteria"/>
</dbReference>
<dbReference type="OrthoDB" id="1933534at2"/>
<sequence length="170" mass="20548">MIIELKDKKIEESLKHLRKAIEIVGGNEYLENITSDEQLIEELLRYVFYKGEATITIDGRNYTVMELCTLKTEFEKYFLKNKLKVINRIVTKIKKYNTELEGKIRKFKKSNSIEEFKEIVEEIEERYKWEFDNFLLNYIDNMDDDKNYYGEYLKEKRKQIIDSILMKLGI</sequence>
<dbReference type="Proteomes" id="UP000030635">
    <property type="component" value="Chromosome"/>
</dbReference>
<dbReference type="HOGENOM" id="CLU_1567970_0_0_9"/>
<dbReference type="STRING" id="1561.NPD11_2806"/>
<dbReference type="KEGG" id="cbv:U729_169"/>
<reference evidence="1 2" key="1">
    <citation type="journal article" date="2015" name="Infect. Genet. Evol.">
        <title>Genomic sequences of six botulinum neurotoxin-producing strains representing three clostridial species illustrate the mobility and diversity of botulinum neurotoxin genes.</title>
        <authorList>
            <person name="Smith T.J."/>
            <person name="Hill K.K."/>
            <person name="Xie G."/>
            <person name="Foley B.T."/>
            <person name="Williamson C.H."/>
            <person name="Foster J.T."/>
            <person name="Johnson S.L."/>
            <person name="Chertkov O."/>
            <person name="Teshima H."/>
            <person name="Gibbons H.S."/>
            <person name="Johnsky L.A."/>
            <person name="Karavis M.A."/>
            <person name="Smith L.A."/>
        </authorList>
    </citation>
    <scope>NUCLEOTIDE SEQUENCE [LARGE SCALE GENOMIC DNA]</scope>
    <source>
        <strain evidence="1">Sullivan</strain>
    </source>
</reference>
<accession>A0A0A7FUA8</accession>
<dbReference type="RefSeq" id="WP_039310851.1">
    <property type="nucleotide sequence ID" value="NZ_CP006905.1"/>
</dbReference>
<dbReference type="AlphaFoldDB" id="A0A0A7FUA8"/>
<name>A0A0A7FUA8_9CLOT</name>
<organism evidence="1 2">
    <name type="scientific">Clostridium baratii str. Sullivan</name>
    <dbReference type="NCBI Taxonomy" id="1415775"/>
    <lineage>
        <taxon>Bacteria</taxon>
        <taxon>Bacillati</taxon>
        <taxon>Bacillota</taxon>
        <taxon>Clostridia</taxon>
        <taxon>Eubacteriales</taxon>
        <taxon>Clostridiaceae</taxon>
        <taxon>Clostridium</taxon>
    </lineage>
</organism>
<dbReference type="EMBL" id="CP006905">
    <property type="protein sequence ID" value="AIY83204.1"/>
    <property type="molecule type" value="Genomic_DNA"/>
</dbReference>
<proteinExistence type="predicted"/>
<keyword evidence="2" id="KW-1185">Reference proteome</keyword>